<reference evidence="1 2" key="1">
    <citation type="journal article" date="2019" name="Genome Biol. Evol.">
        <title>Toxin and genome evolution in a Drosophila defensive symbiosis.</title>
        <authorList>
            <person name="Ballinger M.J."/>
            <person name="Gawryluk R.M."/>
            <person name="Perlman S.J."/>
        </authorList>
    </citation>
    <scope>NUCLEOTIDE SEQUENCE [LARGE SCALE GENOMIC DNA]</scope>
    <source>
        <strain evidence="2">sNeo</strain>
    </source>
</reference>
<name>A0A3S0TYC3_9MOLU</name>
<gene>
    <name evidence="1" type="ORF">D6D54_02575</name>
</gene>
<protein>
    <submittedName>
        <fullName evidence="1">Uncharacterized protein</fullName>
    </submittedName>
</protein>
<evidence type="ECO:0000313" key="1">
    <source>
        <dbReference type="EMBL" id="RUP77474.1"/>
    </source>
</evidence>
<dbReference type="EMBL" id="RAHC01000002">
    <property type="protein sequence ID" value="RUP77474.1"/>
    <property type="molecule type" value="Genomic_DNA"/>
</dbReference>
<dbReference type="Proteomes" id="UP000274545">
    <property type="component" value="Unassembled WGS sequence"/>
</dbReference>
<dbReference type="AlphaFoldDB" id="A0A3S0TYC3"/>
<comment type="caution">
    <text evidence="1">The sequence shown here is derived from an EMBL/GenBank/DDBJ whole genome shotgun (WGS) entry which is preliminary data.</text>
</comment>
<accession>A0A3S0TYC3</accession>
<dbReference type="RefSeq" id="WP_127092638.1">
    <property type="nucleotide sequence ID" value="NZ_RAHC01000002.1"/>
</dbReference>
<proteinExistence type="predicted"/>
<evidence type="ECO:0000313" key="2">
    <source>
        <dbReference type="Proteomes" id="UP000274545"/>
    </source>
</evidence>
<sequence length="73" mass="8018">MPVTPSINETAVTNDVVLKGIEPQTWAKFYQMQGIDQQVVADLLTTPLSRTTIPAIISEKMAQLNNLQIGDGY</sequence>
<organism evidence="1 2">
    <name type="scientific">Spiroplasma poulsonii</name>
    <dbReference type="NCBI Taxonomy" id="2138"/>
    <lineage>
        <taxon>Bacteria</taxon>
        <taxon>Bacillati</taxon>
        <taxon>Mycoplasmatota</taxon>
        <taxon>Mollicutes</taxon>
        <taxon>Entomoplasmatales</taxon>
        <taxon>Spiroplasmataceae</taxon>
        <taxon>Spiroplasma</taxon>
    </lineage>
</organism>